<reference evidence="1 2" key="1">
    <citation type="journal article" date="2019" name="Commun. Biol.">
        <title>The bagworm genome reveals a unique fibroin gene that provides high tensile strength.</title>
        <authorList>
            <person name="Kono N."/>
            <person name="Nakamura H."/>
            <person name="Ohtoshi R."/>
            <person name="Tomita M."/>
            <person name="Numata K."/>
            <person name="Arakawa K."/>
        </authorList>
    </citation>
    <scope>NUCLEOTIDE SEQUENCE [LARGE SCALE GENOMIC DNA]</scope>
</reference>
<proteinExistence type="predicted"/>
<keyword evidence="2" id="KW-1185">Reference proteome</keyword>
<comment type="caution">
    <text evidence="1">The sequence shown here is derived from an EMBL/GenBank/DDBJ whole genome shotgun (WGS) entry which is preliminary data.</text>
</comment>
<dbReference type="Proteomes" id="UP000299102">
    <property type="component" value="Unassembled WGS sequence"/>
</dbReference>
<name>A0A4C1VWX0_EUMVA</name>
<dbReference type="AlphaFoldDB" id="A0A4C1VWX0"/>
<protein>
    <submittedName>
        <fullName evidence="1">Uncharacterized protein</fullName>
    </submittedName>
</protein>
<accession>A0A4C1VWX0</accession>
<organism evidence="1 2">
    <name type="scientific">Eumeta variegata</name>
    <name type="common">Bagworm moth</name>
    <name type="synonym">Eumeta japonica</name>
    <dbReference type="NCBI Taxonomy" id="151549"/>
    <lineage>
        <taxon>Eukaryota</taxon>
        <taxon>Metazoa</taxon>
        <taxon>Ecdysozoa</taxon>
        <taxon>Arthropoda</taxon>
        <taxon>Hexapoda</taxon>
        <taxon>Insecta</taxon>
        <taxon>Pterygota</taxon>
        <taxon>Neoptera</taxon>
        <taxon>Endopterygota</taxon>
        <taxon>Lepidoptera</taxon>
        <taxon>Glossata</taxon>
        <taxon>Ditrysia</taxon>
        <taxon>Tineoidea</taxon>
        <taxon>Psychidae</taxon>
        <taxon>Oiketicinae</taxon>
        <taxon>Eumeta</taxon>
    </lineage>
</organism>
<evidence type="ECO:0000313" key="2">
    <source>
        <dbReference type="Proteomes" id="UP000299102"/>
    </source>
</evidence>
<evidence type="ECO:0000313" key="1">
    <source>
        <dbReference type="EMBL" id="GBP43518.1"/>
    </source>
</evidence>
<dbReference type="EMBL" id="BGZK01000437">
    <property type="protein sequence ID" value="GBP43518.1"/>
    <property type="molecule type" value="Genomic_DNA"/>
</dbReference>
<gene>
    <name evidence="1" type="ORF">EVAR_30475_1</name>
</gene>
<sequence>MAKTEPLYFSYVRSSVHRSTRTSSPPGWPSAGRVLTSTRHQQNLTSVADDLNDKWCKDDCLPPLARRPTMASLVQAANRLYRTPSLCASQENTSFLLFRISKHDLHRKKITKIVQKAIQIRRASRAVANTSLSPERTCRFYFVRP</sequence>